<gene>
    <name evidence="2" type="ORF">GA0061102_104034</name>
</gene>
<protein>
    <recommendedName>
        <fullName evidence="4">PXPV repeat-containing protein</fullName>
    </recommendedName>
</protein>
<keyword evidence="1" id="KW-0732">Signal</keyword>
<organism evidence="2 3">
    <name type="scientific">Rhizobium miluonense</name>
    <dbReference type="NCBI Taxonomy" id="411945"/>
    <lineage>
        <taxon>Bacteria</taxon>
        <taxon>Pseudomonadati</taxon>
        <taxon>Pseudomonadota</taxon>
        <taxon>Alphaproteobacteria</taxon>
        <taxon>Hyphomicrobiales</taxon>
        <taxon>Rhizobiaceae</taxon>
        <taxon>Rhizobium/Agrobacterium group</taxon>
        <taxon>Rhizobium</taxon>
    </lineage>
</organism>
<accession>A0A1C3WTV6</accession>
<evidence type="ECO:0000256" key="1">
    <source>
        <dbReference type="SAM" id="SignalP"/>
    </source>
</evidence>
<feature type="chain" id="PRO_5008685993" description="PXPV repeat-containing protein" evidence="1">
    <location>
        <begin position="22"/>
        <end position="110"/>
    </location>
</feature>
<proteinExistence type="predicted"/>
<dbReference type="RefSeq" id="WP_092854365.1">
    <property type="nucleotide sequence ID" value="NZ_FMAH01000040.1"/>
</dbReference>
<dbReference type="AlphaFoldDB" id="A0A1C3WTV6"/>
<reference evidence="3" key="1">
    <citation type="submission" date="2016-08" db="EMBL/GenBank/DDBJ databases">
        <authorList>
            <person name="Varghese N."/>
            <person name="Submissions Spin"/>
        </authorList>
    </citation>
    <scope>NUCLEOTIDE SEQUENCE [LARGE SCALE GENOMIC DNA]</scope>
    <source>
        <strain evidence="3">HAMBI 2971</strain>
    </source>
</reference>
<evidence type="ECO:0000313" key="2">
    <source>
        <dbReference type="EMBL" id="SCB43472.1"/>
    </source>
</evidence>
<evidence type="ECO:0008006" key="4">
    <source>
        <dbReference type="Google" id="ProtNLM"/>
    </source>
</evidence>
<evidence type="ECO:0000313" key="3">
    <source>
        <dbReference type="Proteomes" id="UP000199435"/>
    </source>
</evidence>
<dbReference type="Proteomes" id="UP000199435">
    <property type="component" value="Unassembled WGS sequence"/>
</dbReference>
<keyword evidence="3" id="KW-1185">Reference proteome</keyword>
<sequence length="110" mass="11879">MSVLRTLTTAGLIALTLGSAAAVTTTNAGASERGAFFGGLAAGVVGGALAAEAVRPAYPAYPAYYPAYRAYPAYYEGPAYERVYVRPYPSCYWAWRHDGWGRPYRVEVCR</sequence>
<feature type="signal peptide" evidence="1">
    <location>
        <begin position="1"/>
        <end position="21"/>
    </location>
</feature>
<dbReference type="EMBL" id="FMAH01000040">
    <property type="protein sequence ID" value="SCB43472.1"/>
    <property type="molecule type" value="Genomic_DNA"/>
</dbReference>
<name>A0A1C3WTV6_9HYPH</name>